<dbReference type="GO" id="GO:0016887">
    <property type="term" value="F:ATP hydrolysis activity"/>
    <property type="evidence" value="ECO:0007669"/>
    <property type="project" value="TreeGrafter"/>
</dbReference>
<dbReference type="PANTHER" id="PTHR43384:SF13">
    <property type="entry name" value="SLR0110 PROTEIN"/>
    <property type="match status" value="1"/>
</dbReference>
<sequence>MFTTLLISSSPARCESLNKLAVECGKLAIARQTTGYPAIQWLGSACRQFEPDLVLLDLDDSVSALACLREIQARCPLTPVIGSGGTASQLELFRSNGIQFFVAYPPQRDALESAIVSAIRGRDHQTIANLFCFVPAKAGSGASTLALGTATVLASAPSQRVLCLEADLRSGMLGEMAGVPSRGSTQSALAFASELDPLRWHNYVSRRHGVDFLLASAEIHPKLPQWTHYYLLLRFLQTRYDCIVVDLPELVNDATEEVLRRAQAVFVVTTQEPCALQLAKRRSLEMARRGVASEKIKTIVNSWNRNDLSLEDIKQYLGTGVVANIPEDHRAIRAAMVDYKFPFPASMAAGRAIRHFAERLASGNPDHAANMEAPRWSGLRRLLAHGA</sequence>
<dbReference type="PANTHER" id="PTHR43384">
    <property type="entry name" value="SEPTUM SITE-DETERMINING PROTEIN MIND HOMOLOG, CHLOROPLASTIC-RELATED"/>
    <property type="match status" value="1"/>
</dbReference>
<dbReference type="AlphaFoldDB" id="A0A7S7SM80"/>
<keyword evidence="4" id="KW-1185">Reference proteome</keyword>
<dbReference type="InterPro" id="IPR027417">
    <property type="entry name" value="P-loop_NTPase"/>
</dbReference>
<dbReference type="GO" id="GO:0000160">
    <property type="term" value="P:phosphorelay signal transduction system"/>
    <property type="evidence" value="ECO:0007669"/>
    <property type="project" value="InterPro"/>
</dbReference>
<evidence type="ECO:0000259" key="2">
    <source>
        <dbReference type="PROSITE" id="PS50110"/>
    </source>
</evidence>
<dbReference type="KEGG" id="pfer:IRI77_13850"/>
<dbReference type="GO" id="GO:0005829">
    <property type="term" value="C:cytosol"/>
    <property type="evidence" value="ECO:0007669"/>
    <property type="project" value="TreeGrafter"/>
</dbReference>
<dbReference type="InterPro" id="IPR050625">
    <property type="entry name" value="ParA/MinD_ATPase"/>
</dbReference>
<evidence type="ECO:0000256" key="1">
    <source>
        <dbReference type="PROSITE-ProRule" id="PRU00169"/>
    </source>
</evidence>
<name>A0A7S7SM80_PALFE</name>
<feature type="modified residue" description="4-aspartylphosphate" evidence="1">
    <location>
        <position position="57"/>
    </location>
</feature>
<dbReference type="InterPro" id="IPR001789">
    <property type="entry name" value="Sig_transdc_resp-reg_receiver"/>
</dbReference>
<dbReference type="PROSITE" id="PS50110">
    <property type="entry name" value="RESPONSE_REGULATORY"/>
    <property type="match status" value="1"/>
</dbReference>
<dbReference type="SUPFAM" id="SSF52540">
    <property type="entry name" value="P-loop containing nucleoside triphosphate hydrolases"/>
    <property type="match status" value="1"/>
</dbReference>
<dbReference type="RefSeq" id="WP_194452637.1">
    <property type="nucleotide sequence ID" value="NZ_CP063849.1"/>
</dbReference>
<dbReference type="EMBL" id="CP063849">
    <property type="protein sequence ID" value="QOY90982.1"/>
    <property type="molecule type" value="Genomic_DNA"/>
</dbReference>
<dbReference type="InterPro" id="IPR011006">
    <property type="entry name" value="CheY-like_superfamily"/>
</dbReference>
<proteinExistence type="predicted"/>
<dbReference type="GO" id="GO:0051782">
    <property type="term" value="P:negative regulation of cell division"/>
    <property type="evidence" value="ECO:0007669"/>
    <property type="project" value="TreeGrafter"/>
</dbReference>
<dbReference type="Proteomes" id="UP000593892">
    <property type="component" value="Chromosome"/>
</dbReference>
<reference evidence="3 4" key="1">
    <citation type="submission" date="2020-10" db="EMBL/GenBank/DDBJ databases">
        <title>Complete genome sequence of Paludibaculum fermentans P105T, a facultatively anaerobic acidobacterium capable of dissimilatory Fe(III) reduction.</title>
        <authorList>
            <person name="Dedysh S.N."/>
            <person name="Beletsky A.V."/>
            <person name="Kulichevskaya I.S."/>
            <person name="Mardanov A.V."/>
            <person name="Ravin N.V."/>
        </authorList>
    </citation>
    <scope>NUCLEOTIDE SEQUENCE [LARGE SCALE GENOMIC DNA]</scope>
    <source>
        <strain evidence="3 4">P105</strain>
    </source>
</reference>
<organism evidence="3 4">
    <name type="scientific">Paludibaculum fermentans</name>
    <dbReference type="NCBI Taxonomy" id="1473598"/>
    <lineage>
        <taxon>Bacteria</taxon>
        <taxon>Pseudomonadati</taxon>
        <taxon>Acidobacteriota</taxon>
        <taxon>Terriglobia</taxon>
        <taxon>Bryobacterales</taxon>
        <taxon>Bryobacteraceae</taxon>
        <taxon>Paludibaculum</taxon>
    </lineage>
</organism>
<dbReference type="GO" id="GO:0009898">
    <property type="term" value="C:cytoplasmic side of plasma membrane"/>
    <property type="evidence" value="ECO:0007669"/>
    <property type="project" value="TreeGrafter"/>
</dbReference>
<accession>A0A7S7SM80</accession>
<dbReference type="Gene3D" id="3.40.50.300">
    <property type="entry name" value="P-loop containing nucleotide triphosphate hydrolases"/>
    <property type="match status" value="1"/>
</dbReference>
<keyword evidence="1" id="KW-0597">Phosphoprotein</keyword>
<gene>
    <name evidence="3" type="ORF">IRI77_13850</name>
</gene>
<evidence type="ECO:0000313" key="3">
    <source>
        <dbReference type="EMBL" id="QOY90982.1"/>
    </source>
</evidence>
<evidence type="ECO:0000313" key="4">
    <source>
        <dbReference type="Proteomes" id="UP000593892"/>
    </source>
</evidence>
<feature type="domain" description="Response regulatory" evidence="2">
    <location>
        <begin position="3"/>
        <end position="119"/>
    </location>
</feature>
<dbReference type="GO" id="GO:0005524">
    <property type="term" value="F:ATP binding"/>
    <property type="evidence" value="ECO:0007669"/>
    <property type="project" value="TreeGrafter"/>
</dbReference>
<dbReference type="SUPFAM" id="SSF52172">
    <property type="entry name" value="CheY-like"/>
    <property type="match status" value="1"/>
</dbReference>
<protein>
    <recommendedName>
        <fullName evidence="2">Response regulatory domain-containing protein</fullName>
    </recommendedName>
</protein>